<feature type="region of interest" description="Disordered" evidence="1">
    <location>
        <begin position="114"/>
        <end position="140"/>
    </location>
</feature>
<feature type="compositionally biased region" description="Basic residues" evidence="1">
    <location>
        <begin position="16"/>
        <end position="31"/>
    </location>
</feature>
<reference evidence="2 3" key="1">
    <citation type="journal article" date="2008" name="Arch. Virol.">
        <title>Biological and molecular characterization of a putative new sobemovirus infecting Imperata cylindrica and maize in Africa.</title>
        <authorList>
            <person name="Sereme D."/>
            <person name="Lacombe S."/>
            <person name="Konate M."/>
            <person name="Pinel-Galzi A."/>
            <person name="Traore V.S."/>
            <person name="Hebrard E."/>
            <person name="Traore O."/>
            <person name="Brugidou C."/>
            <person name="Fargette D."/>
            <person name="Konate G."/>
        </authorList>
    </citation>
    <scope>NUCLEOTIDE SEQUENCE [LARGE SCALE GENOMIC DNA]</scope>
</reference>
<keyword evidence="3" id="KW-1185">Reference proteome</keyword>
<proteinExistence type="predicted"/>
<evidence type="ECO:0000313" key="3">
    <source>
        <dbReference type="Proteomes" id="UP000201510"/>
    </source>
</evidence>
<evidence type="ECO:0000313" key="2">
    <source>
        <dbReference type="EMBL" id="CAQ48411.1"/>
    </source>
</evidence>
<dbReference type="KEGG" id="vg:7042997"/>
<dbReference type="GeneID" id="7042997"/>
<dbReference type="OrthoDB" id="41521at10239"/>
<sequence>MTRTEITLRATSSTRKAARRHSRDGTRKAARRHSRDGTLVWAVHSHEIDDPVITAPYVPGIFSQLTLVVLCHTPGCHSIIESTSVQIEHFRLLSDIYRARACESYSICESCRQNSPRVRSPRAPYSSLSEGNTRQDSGSVEKWVRDTEYLESRVCGGGNPYHYCSHCYPPNTSVYSRVVNNSDSRPSDIDETTGEEFYPRFSRLSVQDRSDSD</sequence>
<dbReference type="Proteomes" id="UP000201510">
    <property type="component" value="Segment"/>
</dbReference>
<evidence type="ECO:0000256" key="1">
    <source>
        <dbReference type="SAM" id="MobiDB-lite"/>
    </source>
</evidence>
<feature type="region of interest" description="Disordered" evidence="1">
    <location>
        <begin position="181"/>
        <end position="213"/>
    </location>
</feature>
<dbReference type="EMBL" id="AM990928">
    <property type="protein sequence ID" value="CAQ48411.1"/>
    <property type="molecule type" value="Genomic_RNA"/>
</dbReference>
<organism evidence="2 3">
    <name type="scientific">Imperata yellow mottle virus</name>
    <dbReference type="NCBI Taxonomy" id="524023"/>
    <lineage>
        <taxon>Viruses</taxon>
        <taxon>Riboviria</taxon>
        <taxon>Orthornavirae</taxon>
        <taxon>Pisuviricota</taxon>
        <taxon>Pisoniviricetes</taxon>
        <taxon>Sobelivirales</taxon>
        <taxon>Solemoviridae</taxon>
        <taxon>Sobemovirus</taxon>
        <taxon>Sobemovirus IYMV</taxon>
    </lineage>
</organism>
<name>B5WYM5_9VIRU</name>
<dbReference type="RefSeq" id="YP_002308434.1">
    <property type="nucleotide sequence ID" value="NC_011536.1"/>
</dbReference>
<feature type="region of interest" description="Disordered" evidence="1">
    <location>
        <begin position="1"/>
        <end position="31"/>
    </location>
</feature>
<feature type="compositionally biased region" description="Polar residues" evidence="1">
    <location>
        <begin position="126"/>
        <end position="138"/>
    </location>
</feature>
<accession>B5WYM5</accession>
<protein>
    <submittedName>
        <fullName evidence="2">p1</fullName>
    </submittedName>
</protein>